<dbReference type="EMBL" id="MN739860">
    <property type="protein sequence ID" value="QHT74995.1"/>
    <property type="molecule type" value="Genomic_DNA"/>
</dbReference>
<proteinExistence type="predicted"/>
<name>A0A6C0H4C0_9ZZZZ</name>
<sequence>MTDYNYKLGIIKNDIIELLKQKSAEIYATDQMYRDFKGTDLITEMSDYYIWRFEEDFFDYMKYNLCLQFQLSSFGRNIGYALKTFIKLNPTCGIHILDKFLSEFVNSQFDDVDNWGYELKLGYSSGQQTMIMQKKIV</sequence>
<accession>A0A6C0H4C0</accession>
<protein>
    <submittedName>
        <fullName evidence="1">Uncharacterized protein</fullName>
    </submittedName>
</protein>
<organism evidence="1">
    <name type="scientific">viral metagenome</name>
    <dbReference type="NCBI Taxonomy" id="1070528"/>
    <lineage>
        <taxon>unclassified sequences</taxon>
        <taxon>metagenomes</taxon>
        <taxon>organismal metagenomes</taxon>
    </lineage>
</organism>
<evidence type="ECO:0000313" key="1">
    <source>
        <dbReference type="EMBL" id="QHT74995.1"/>
    </source>
</evidence>
<dbReference type="AlphaFoldDB" id="A0A6C0H4C0"/>
<reference evidence="1" key="1">
    <citation type="journal article" date="2020" name="Nature">
        <title>Giant virus diversity and host interactions through global metagenomics.</title>
        <authorList>
            <person name="Schulz F."/>
            <person name="Roux S."/>
            <person name="Paez-Espino D."/>
            <person name="Jungbluth S."/>
            <person name="Walsh D.A."/>
            <person name="Denef V.J."/>
            <person name="McMahon K.D."/>
            <person name="Konstantinidis K.T."/>
            <person name="Eloe-Fadrosh E.A."/>
            <person name="Kyrpides N.C."/>
            <person name="Woyke T."/>
        </authorList>
    </citation>
    <scope>NUCLEOTIDE SEQUENCE</scope>
    <source>
        <strain evidence="1">GVMAG-M-3300023179-62</strain>
    </source>
</reference>